<keyword evidence="2" id="KW-1133">Transmembrane helix</keyword>
<dbReference type="Pfam" id="PF11239">
    <property type="entry name" value="DUF3040"/>
    <property type="match status" value="1"/>
</dbReference>
<name>A0ABT2HQI3_9MICC</name>
<dbReference type="InterPro" id="IPR021401">
    <property type="entry name" value="DUF3040"/>
</dbReference>
<evidence type="ECO:0000256" key="2">
    <source>
        <dbReference type="SAM" id="Phobius"/>
    </source>
</evidence>
<proteinExistence type="predicted"/>
<organism evidence="3 4">
    <name type="scientific">Nesterenkonia massiliensis</name>
    <dbReference type="NCBI Taxonomy" id="1232429"/>
    <lineage>
        <taxon>Bacteria</taxon>
        <taxon>Bacillati</taxon>
        <taxon>Actinomycetota</taxon>
        <taxon>Actinomycetes</taxon>
        <taxon>Micrococcales</taxon>
        <taxon>Micrococcaceae</taxon>
        <taxon>Nesterenkonia</taxon>
    </lineage>
</organism>
<feature type="transmembrane region" description="Helical" evidence="2">
    <location>
        <begin position="42"/>
        <end position="61"/>
    </location>
</feature>
<keyword evidence="4" id="KW-1185">Reference proteome</keyword>
<dbReference type="EMBL" id="JALXMO010000012">
    <property type="protein sequence ID" value="MCT1606941.1"/>
    <property type="molecule type" value="Genomic_DNA"/>
</dbReference>
<reference evidence="3 4" key="1">
    <citation type="submission" date="2022-04" db="EMBL/GenBank/DDBJ databases">
        <title>Human microbiome associated bacterial genomes.</title>
        <authorList>
            <person name="Sandstrom S."/>
            <person name="Salamzade R."/>
            <person name="Kalan L.R."/>
        </authorList>
    </citation>
    <scope>NUCLEOTIDE SEQUENCE [LARGE SCALE GENOMIC DNA]</scope>
    <source>
        <strain evidence="4">p3-SID767</strain>
    </source>
</reference>
<accession>A0ABT2HQI3</accession>
<protein>
    <submittedName>
        <fullName evidence="3">DUF3040 domain-containing protein</fullName>
    </submittedName>
</protein>
<evidence type="ECO:0000313" key="3">
    <source>
        <dbReference type="EMBL" id="MCT1606941.1"/>
    </source>
</evidence>
<dbReference type="RefSeq" id="WP_260072995.1">
    <property type="nucleotide sequence ID" value="NZ_JALXMO010000012.1"/>
</dbReference>
<feature type="compositionally biased region" description="Low complexity" evidence="1">
    <location>
        <begin position="113"/>
        <end position="123"/>
    </location>
</feature>
<keyword evidence="2" id="KW-0812">Transmembrane</keyword>
<gene>
    <name evidence="3" type="ORF">M3B43_06290</name>
</gene>
<keyword evidence="2" id="KW-0472">Membrane</keyword>
<dbReference type="Proteomes" id="UP001205046">
    <property type="component" value="Unassembled WGS sequence"/>
</dbReference>
<feature type="transmembrane region" description="Helical" evidence="2">
    <location>
        <begin position="67"/>
        <end position="83"/>
    </location>
</feature>
<feature type="region of interest" description="Disordered" evidence="1">
    <location>
        <begin position="84"/>
        <end position="139"/>
    </location>
</feature>
<feature type="compositionally biased region" description="Gly residues" evidence="1">
    <location>
        <begin position="95"/>
        <end position="112"/>
    </location>
</feature>
<evidence type="ECO:0000313" key="4">
    <source>
        <dbReference type="Proteomes" id="UP001205046"/>
    </source>
</evidence>
<comment type="caution">
    <text evidence="3">The sequence shown here is derived from an EMBL/GenBank/DDBJ whole genome shotgun (WGS) entry which is preliminary data.</text>
</comment>
<feature type="compositionally biased region" description="Basic and acidic residues" evidence="1">
    <location>
        <begin position="128"/>
        <end position="139"/>
    </location>
</feature>
<sequence>MALSEREQRLLKELEEQLQTEDPGFASSLQETAVGKLNIRNLVLGLLVAVAGIGVLIFGIYQQLIPVGVIGFLLMGGGAYFATTGGGAPKSRGNGNNGGSGGNGGPGGGGSGPRSSAPSPSGSFMSSLEDKWEQRRQQG</sequence>
<evidence type="ECO:0000256" key="1">
    <source>
        <dbReference type="SAM" id="MobiDB-lite"/>
    </source>
</evidence>